<keyword evidence="2" id="KW-1185">Reference proteome</keyword>
<evidence type="ECO:0000313" key="1">
    <source>
        <dbReference type="EMBL" id="BAY85780.1"/>
    </source>
</evidence>
<reference evidence="1 2" key="1">
    <citation type="submission" date="2017-06" db="EMBL/GenBank/DDBJ databases">
        <title>Genome sequencing of cyanobaciteial culture collection at National Institute for Environmental Studies (NIES).</title>
        <authorList>
            <person name="Hirose Y."/>
            <person name="Shimura Y."/>
            <person name="Fujisawa T."/>
            <person name="Nakamura Y."/>
            <person name="Kawachi M."/>
        </authorList>
    </citation>
    <scope>NUCLEOTIDE SEQUENCE [LARGE SCALE GENOMIC DNA]</scope>
    <source>
        <strain evidence="1 2">NIES-267</strain>
    </source>
</reference>
<name>A0A1Z4LX60_9CYAN</name>
<protein>
    <submittedName>
        <fullName evidence="1">Uncharacterized protein</fullName>
    </submittedName>
</protein>
<evidence type="ECO:0000313" key="2">
    <source>
        <dbReference type="Proteomes" id="UP000218418"/>
    </source>
</evidence>
<gene>
    <name evidence="1" type="ORF">NIES267_52810</name>
</gene>
<dbReference type="Proteomes" id="UP000218418">
    <property type="component" value="Chromosome"/>
</dbReference>
<dbReference type="OrthoDB" id="564869at2"/>
<organism evidence="1 2">
    <name type="scientific">Calothrix parasitica NIES-267</name>
    <dbReference type="NCBI Taxonomy" id="1973488"/>
    <lineage>
        <taxon>Bacteria</taxon>
        <taxon>Bacillati</taxon>
        <taxon>Cyanobacteriota</taxon>
        <taxon>Cyanophyceae</taxon>
        <taxon>Nostocales</taxon>
        <taxon>Calotrichaceae</taxon>
        <taxon>Calothrix</taxon>
    </lineage>
</organism>
<accession>A0A1Z4LX60</accession>
<proteinExistence type="predicted"/>
<dbReference type="EMBL" id="AP018227">
    <property type="protein sequence ID" value="BAY85780.1"/>
    <property type="molecule type" value="Genomic_DNA"/>
</dbReference>
<dbReference type="AlphaFoldDB" id="A0A1Z4LX60"/>
<sequence>MFDCFDELKTSFEKEVKLGKTKFILNAIGQPFEVPESARPLQLIQDFHPLNTRVVLDEGITIEENCWKVESYSTKENKLLVFEYPEFNPAECLLVFQVKVKVINSDETISLFLNGCDFHGLPFKLTRADKPLTITTAWNLYEFPFHYRKNQFSQSFIFGLKIQSKGLFWSKISSFLKVLQQELSNLVIYLKRKQ</sequence>